<name>A0ACB8UR02_9EURO</name>
<proteinExistence type="predicted"/>
<gene>
    <name evidence="1" type="ORF">LOY88_006413</name>
</gene>
<sequence>MAPAPSSYPNSRFGSPENNNNAAGDLRHRRANRGGSFRPPALVPALVQGNLITLNKRYPKGLDSLSQYPDDRVSGTPTTIQWPDHAFNNSDISPCGQSLFELFHPDESTERYRLSRNATEGRPNRHRCSQAIFCRLRISNLDYSRILATKLVAQARSARLPIRPHTGDDFNEFRRLQRLSESVAHILLKAERRYIEHYAQTIKERLSEQRLVALMHKGLDNVVNDIQTAGFWTTENSWLARGGCLQS</sequence>
<accession>A0ACB8UR02</accession>
<comment type="caution">
    <text evidence="1">The sequence shown here is derived from an EMBL/GenBank/DDBJ whole genome shotgun (WGS) entry which is preliminary data.</text>
</comment>
<organism evidence="1">
    <name type="scientific">Ophidiomyces ophidiicola</name>
    <dbReference type="NCBI Taxonomy" id="1387563"/>
    <lineage>
        <taxon>Eukaryota</taxon>
        <taxon>Fungi</taxon>
        <taxon>Dikarya</taxon>
        <taxon>Ascomycota</taxon>
        <taxon>Pezizomycotina</taxon>
        <taxon>Eurotiomycetes</taxon>
        <taxon>Eurotiomycetidae</taxon>
        <taxon>Onygenales</taxon>
        <taxon>Onygenaceae</taxon>
        <taxon>Ophidiomyces</taxon>
    </lineage>
</organism>
<evidence type="ECO:0000313" key="1">
    <source>
        <dbReference type="EMBL" id="KAI2381989.1"/>
    </source>
</evidence>
<reference evidence="1" key="1">
    <citation type="journal article" date="2022" name="bioRxiv">
        <title>Population genetic analysis of Ophidiomyces ophidiicola, the causative agent of snake fungal disease, indicates recent introductions to the USA.</title>
        <authorList>
            <person name="Ladner J.T."/>
            <person name="Palmer J.M."/>
            <person name="Ettinger C.L."/>
            <person name="Stajich J.E."/>
            <person name="Farrell T.M."/>
            <person name="Glorioso B.M."/>
            <person name="Lawson B."/>
            <person name="Price S.J."/>
            <person name="Stengle A.G."/>
            <person name="Grear D.A."/>
            <person name="Lorch J.M."/>
        </authorList>
    </citation>
    <scope>NUCLEOTIDE SEQUENCE</scope>
    <source>
        <strain evidence="1">NWHC 24266-5</strain>
    </source>
</reference>
<dbReference type="EMBL" id="JALBCA010000152">
    <property type="protein sequence ID" value="KAI2381989.1"/>
    <property type="molecule type" value="Genomic_DNA"/>
</dbReference>
<protein>
    <submittedName>
        <fullName evidence="1">Uncharacterized protein</fullName>
    </submittedName>
</protein>